<gene>
    <name evidence="3" type="ORF">ACFOPI_09795</name>
</gene>
<evidence type="ECO:0000313" key="4">
    <source>
        <dbReference type="Proteomes" id="UP001595729"/>
    </source>
</evidence>
<organism evidence="3 4">
    <name type="scientific">Hydrogenophaga luteola</name>
    <dbReference type="NCBI Taxonomy" id="1591122"/>
    <lineage>
        <taxon>Bacteria</taxon>
        <taxon>Pseudomonadati</taxon>
        <taxon>Pseudomonadota</taxon>
        <taxon>Betaproteobacteria</taxon>
        <taxon>Burkholderiales</taxon>
        <taxon>Comamonadaceae</taxon>
        <taxon>Hydrogenophaga</taxon>
    </lineage>
</organism>
<keyword evidence="4" id="KW-1185">Reference proteome</keyword>
<keyword evidence="2" id="KW-0812">Transmembrane</keyword>
<evidence type="ECO:0000313" key="3">
    <source>
        <dbReference type="EMBL" id="MFC3683886.1"/>
    </source>
</evidence>
<sequence>MIRRGMAGFVLVELMLVVGIIGILAAVGLPAYGEYTTRARVAEALDLGQAAQKPVAEFYARWGLMPANNAQAGLPEARRLKGRFVDGIEVLPGGVLVISLNARTMAGRSGSDKAPFHLVLRPATKPGDALAPLAWVCQFGEGLEGLQVADMPAAATNPIESRYLPAACRKAA</sequence>
<dbReference type="InterPro" id="IPR045584">
    <property type="entry name" value="Pilin-like"/>
</dbReference>
<comment type="similarity">
    <text evidence="1">Belongs to the N-Me-Phe pilin family.</text>
</comment>
<dbReference type="SUPFAM" id="SSF54523">
    <property type="entry name" value="Pili subunits"/>
    <property type="match status" value="1"/>
</dbReference>
<evidence type="ECO:0000256" key="1">
    <source>
        <dbReference type="ARBA" id="ARBA00005233"/>
    </source>
</evidence>
<accession>A0ABV7W4D1</accession>
<proteinExistence type="inferred from homology"/>
<dbReference type="InterPro" id="IPR001082">
    <property type="entry name" value="Pilin"/>
</dbReference>
<dbReference type="Gene3D" id="3.30.700.10">
    <property type="entry name" value="Glycoprotein, Type 4 Pilin"/>
    <property type="match status" value="1"/>
</dbReference>
<protein>
    <submittedName>
        <fullName evidence="3">Pilin</fullName>
    </submittedName>
</protein>
<dbReference type="Proteomes" id="UP001595729">
    <property type="component" value="Unassembled WGS sequence"/>
</dbReference>
<dbReference type="EMBL" id="JBHRXX010000004">
    <property type="protein sequence ID" value="MFC3683886.1"/>
    <property type="molecule type" value="Genomic_DNA"/>
</dbReference>
<name>A0ABV7W4D1_9BURK</name>
<keyword evidence="2" id="KW-0472">Membrane</keyword>
<keyword evidence="2" id="KW-1133">Transmembrane helix</keyword>
<feature type="transmembrane region" description="Helical" evidence="2">
    <location>
        <begin position="7"/>
        <end position="32"/>
    </location>
</feature>
<evidence type="ECO:0000256" key="2">
    <source>
        <dbReference type="SAM" id="Phobius"/>
    </source>
</evidence>
<dbReference type="Pfam" id="PF00114">
    <property type="entry name" value="Pilin"/>
    <property type="match status" value="1"/>
</dbReference>
<reference evidence="4" key="1">
    <citation type="journal article" date="2019" name="Int. J. Syst. Evol. Microbiol.">
        <title>The Global Catalogue of Microorganisms (GCM) 10K type strain sequencing project: providing services to taxonomists for standard genome sequencing and annotation.</title>
        <authorList>
            <consortium name="The Broad Institute Genomics Platform"/>
            <consortium name="The Broad Institute Genome Sequencing Center for Infectious Disease"/>
            <person name="Wu L."/>
            <person name="Ma J."/>
        </authorList>
    </citation>
    <scope>NUCLEOTIDE SEQUENCE [LARGE SCALE GENOMIC DNA]</scope>
    <source>
        <strain evidence="4">KCTC 42501</strain>
    </source>
</reference>
<comment type="caution">
    <text evidence="3">The sequence shown here is derived from an EMBL/GenBank/DDBJ whole genome shotgun (WGS) entry which is preliminary data.</text>
</comment>